<accession>C4V443</accession>
<feature type="domain" description="Sugar-binding" evidence="5">
    <location>
        <begin position="78"/>
        <end position="331"/>
    </location>
</feature>
<dbReference type="Gene3D" id="1.10.10.60">
    <property type="entry name" value="Homeodomain-like"/>
    <property type="match status" value="1"/>
</dbReference>
<keyword evidence="7" id="KW-1185">Reference proteome</keyword>
<keyword evidence="2" id="KW-0805">Transcription regulation</keyword>
<dbReference type="GO" id="GO:0030246">
    <property type="term" value="F:carbohydrate binding"/>
    <property type="evidence" value="ECO:0007669"/>
    <property type="project" value="InterPro"/>
</dbReference>
<organism evidence="6 7">
    <name type="scientific">Selenomonas flueggei ATCC 43531</name>
    <dbReference type="NCBI Taxonomy" id="638302"/>
    <lineage>
        <taxon>Bacteria</taxon>
        <taxon>Bacillati</taxon>
        <taxon>Bacillota</taxon>
        <taxon>Negativicutes</taxon>
        <taxon>Selenomonadales</taxon>
        <taxon>Selenomonadaceae</taxon>
        <taxon>Selenomonas</taxon>
    </lineage>
</organism>
<dbReference type="PANTHER" id="PTHR34294">
    <property type="entry name" value="TRANSCRIPTIONAL REGULATOR-RELATED"/>
    <property type="match status" value="1"/>
</dbReference>
<evidence type="ECO:0000256" key="2">
    <source>
        <dbReference type="ARBA" id="ARBA00023015"/>
    </source>
</evidence>
<comment type="caution">
    <text evidence="6">The sequence shown here is derived from an EMBL/GenBank/DDBJ whole genome shotgun (WGS) entry which is preliminary data.</text>
</comment>
<evidence type="ECO:0000256" key="4">
    <source>
        <dbReference type="ARBA" id="ARBA00023163"/>
    </source>
</evidence>
<evidence type="ECO:0000313" key="7">
    <source>
        <dbReference type="Proteomes" id="UP000005309"/>
    </source>
</evidence>
<dbReference type="InterPro" id="IPR051054">
    <property type="entry name" value="SorC_transcr_regulators"/>
</dbReference>
<dbReference type="GO" id="GO:0003677">
    <property type="term" value="F:DNA binding"/>
    <property type="evidence" value="ECO:0007669"/>
    <property type="project" value="UniProtKB-KW"/>
</dbReference>
<dbReference type="AlphaFoldDB" id="C4V443"/>
<evidence type="ECO:0000259" key="5">
    <source>
        <dbReference type="Pfam" id="PF04198"/>
    </source>
</evidence>
<evidence type="ECO:0000313" key="6">
    <source>
        <dbReference type="EMBL" id="EEQ48307.1"/>
    </source>
</evidence>
<name>C4V443_9FIRM</name>
<protein>
    <submittedName>
        <fullName evidence="6">Putative sugar-binding domain protein</fullName>
    </submittedName>
</protein>
<dbReference type="STRING" id="638302.HMPREF0908_1287"/>
<reference evidence="6 7" key="1">
    <citation type="submission" date="2009-04" db="EMBL/GenBank/DDBJ databases">
        <authorList>
            <person name="Qin X."/>
            <person name="Bachman B."/>
            <person name="Battles P."/>
            <person name="Bell A."/>
            <person name="Bess C."/>
            <person name="Bickham C."/>
            <person name="Chaboub L."/>
            <person name="Chen D."/>
            <person name="Coyle M."/>
            <person name="Deiros D.R."/>
            <person name="Dinh H."/>
            <person name="Forbes L."/>
            <person name="Fowler G."/>
            <person name="Francisco L."/>
            <person name="Fu Q."/>
            <person name="Gubbala S."/>
            <person name="Hale W."/>
            <person name="Han Y."/>
            <person name="Hemphill L."/>
            <person name="Highlander S.K."/>
            <person name="Hirani K."/>
            <person name="Hogues M."/>
            <person name="Jackson L."/>
            <person name="Jakkamsetti A."/>
            <person name="Javaid M."/>
            <person name="Jiang H."/>
            <person name="Korchina V."/>
            <person name="Kovar C."/>
            <person name="Lara F."/>
            <person name="Lee S."/>
            <person name="Mata R."/>
            <person name="Mathew T."/>
            <person name="Moen C."/>
            <person name="Morales K."/>
            <person name="Munidasa M."/>
            <person name="Nazareth L."/>
            <person name="Ngo R."/>
            <person name="Nguyen L."/>
            <person name="Okwuonu G."/>
            <person name="Ongeri F."/>
            <person name="Patil S."/>
            <person name="Petrosino J."/>
            <person name="Pham C."/>
            <person name="Pham P."/>
            <person name="Pu L.-L."/>
            <person name="Puazo M."/>
            <person name="Raj R."/>
            <person name="Reid J."/>
            <person name="Rouhana J."/>
            <person name="Saada N."/>
            <person name="Shang Y."/>
            <person name="Simmons D."/>
            <person name="Thornton R."/>
            <person name="Warren J."/>
            <person name="Weissenberger G."/>
            <person name="Zhang J."/>
            <person name="Zhang L."/>
            <person name="Zhou C."/>
            <person name="Zhu D."/>
            <person name="Muzny D."/>
            <person name="Worley K."/>
            <person name="Gibbs R."/>
        </authorList>
    </citation>
    <scope>NUCLEOTIDE SEQUENCE [LARGE SCALE GENOMIC DNA]</scope>
    <source>
        <strain evidence="6 7">ATCC 43531</strain>
    </source>
</reference>
<dbReference type="PANTHER" id="PTHR34294:SF1">
    <property type="entry name" value="TRANSCRIPTIONAL REGULATOR LSRR"/>
    <property type="match status" value="1"/>
</dbReference>
<sequence>MERCCTGGKGFVMKKIVDDVRLIFKCCSLYYQDGLGQKEICELLGISRPTVSRMLTIGRERGIVRIEIQNPDNIAYGQLERMLEKKYHLQEVVVVPSSPLSDGQYPISSEIGSATLEYLSRVLMDGYLVGITMGLAIQNVVRSDYFIRSPIRATFVPLVGGVAESRLDIHSNYLAQEFADRFAGNCVQFFAPAVFSRREVLEGFLEEKTIRNVTRLYPRLDLVLMGIGIPSTEHSTILRTGYVDRSILAAFAARGAVGDIALRYFDADGDTTPFRDFNERVAGIPLDLLKKIPRRVGVAGGSQKKDAVRGAIRGGFINVLITDIDCAEHLL</sequence>
<dbReference type="InterPro" id="IPR007324">
    <property type="entry name" value="Sugar-bd_dom_put"/>
</dbReference>
<dbReference type="HOGENOM" id="CLU_054506_1_1_9"/>
<evidence type="ECO:0000256" key="3">
    <source>
        <dbReference type="ARBA" id="ARBA00023125"/>
    </source>
</evidence>
<evidence type="ECO:0000256" key="1">
    <source>
        <dbReference type="ARBA" id="ARBA00010466"/>
    </source>
</evidence>
<gene>
    <name evidence="6" type="ORF">HMPREF0908_1287</name>
</gene>
<dbReference type="Pfam" id="PF04198">
    <property type="entry name" value="Sugar-bind"/>
    <property type="match status" value="1"/>
</dbReference>
<dbReference type="EMBL" id="ACLA01000020">
    <property type="protein sequence ID" value="EEQ48307.1"/>
    <property type="molecule type" value="Genomic_DNA"/>
</dbReference>
<proteinExistence type="inferred from homology"/>
<dbReference type="Gene3D" id="3.40.50.1360">
    <property type="match status" value="1"/>
</dbReference>
<keyword evidence="3" id="KW-0238">DNA-binding</keyword>
<dbReference type="Proteomes" id="UP000005309">
    <property type="component" value="Unassembled WGS sequence"/>
</dbReference>
<dbReference type="SUPFAM" id="SSF100950">
    <property type="entry name" value="NagB/RpiA/CoA transferase-like"/>
    <property type="match status" value="1"/>
</dbReference>
<comment type="similarity">
    <text evidence="1">Belongs to the SorC transcriptional regulatory family.</text>
</comment>
<keyword evidence="4" id="KW-0804">Transcription</keyword>
<dbReference type="eggNOG" id="COG2390">
    <property type="taxonomic scope" value="Bacteria"/>
</dbReference>
<dbReference type="InterPro" id="IPR037171">
    <property type="entry name" value="NagB/RpiA_transferase-like"/>
</dbReference>